<dbReference type="Pfam" id="PF02838">
    <property type="entry name" value="Glyco_hydro_20b"/>
    <property type="match status" value="1"/>
</dbReference>
<dbReference type="AlphaFoldDB" id="A0A1E2SJ09"/>
<dbReference type="GO" id="GO:0005975">
    <property type="term" value="P:carbohydrate metabolic process"/>
    <property type="evidence" value="ECO:0007669"/>
    <property type="project" value="UniProtKB-ARBA"/>
</dbReference>
<feature type="domain" description="Beta-hexosaminidase bacterial type N-terminal" evidence="3">
    <location>
        <begin position="6"/>
        <end position="107"/>
    </location>
</feature>
<keyword evidence="1" id="KW-0378">Hydrolase</keyword>
<dbReference type="RefSeq" id="WP_050737803.1">
    <property type="nucleotide sequence ID" value="NZ_LNZG01000034.1"/>
</dbReference>
<sequence>MSAAERLLPRPLSLEERPGEYVLRPGARIHASAGAAGVAGWLRGQLLAATGYGLDGDDPGIRLDWDGSLGDEEYCLSVAPGGVRVRAGGAAGLAHGAQTLLQLVPRRRLPRGCPARRVLGGAGVRGPGRGRVPLARGDAGCCAALPAET</sequence>
<evidence type="ECO:0000259" key="3">
    <source>
        <dbReference type="Pfam" id="PF02838"/>
    </source>
</evidence>
<proteinExistence type="predicted"/>
<dbReference type="GO" id="GO:0016798">
    <property type="term" value="F:hydrolase activity, acting on glycosyl bonds"/>
    <property type="evidence" value="ECO:0007669"/>
    <property type="project" value="UniProtKB-KW"/>
</dbReference>
<dbReference type="EMBL" id="LNZG01000034">
    <property type="protein sequence ID" value="ODA89743.1"/>
    <property type="molecule type" value="Genomic_DNA"/>
</dbReference>
<organism evidence="4 5">
    <name type="scientific">Leifsonia xyli subsp. xyli</name>
    <dbReference type="NCBI Taxonomy" id="59736"/>
    <lineage>
        <taxon>Bacteria</taxon>
        <taxon>Bacillati</taxon>
        <taxon>Actinomycetota</taxon>
        <taxon>Actinomycetes</taxon>
        <taxon>Micrococcales</taxon>
        <taxon>Microbacteriaceae</taxon>
        <taxon>Leifsonia</taxon>
    </lineage>
</organism>
<evidence type="ECO:0000256" key="1">
    <source>
        <dbReference type="ARBA" id="ARBA00022801"/>
    </source>
</evidence>
<accession>A0A1E2SJ09</accession>
<dbReference type="InterPro" id="IPR015882">
    <property type="entry name" value="HEX_bac_N"/>
</dbReference>
<reference evidence="5" key="1">
    <citation type="submission" date="2015-11" db="EMBL/GenBank/DDBJ databases">
        <authorList>
            <person name="Wang J."/>
            <person name="Wang L."/>
            <person name="Wang F."/>
            <person name="Cao G."/>
        </authorList>
    </citation>
    <scope>NUCLEOTIDE SEQUENCE [LARGE SCALE GENOMIC DNA]</scope>
    <source>
        <strain evidence="5">gdw1</strain>
    </source>
</reference>
<evidence type="ECO:0000256" key="2">
    <source>
        <dbReference type="ARBA" id="ARBA00023295"/>
    </source>
</evidence>
<dbReference type="InterPro" id="IPR029018">
    <property type="entry name" value="Hex-like_dom2"/>
</dbReference>
<dbReference type="SUPFAM" id="SSF55545">
    <property type="entry name" value="beta-N-acetylhexosaminidase-like domain"/>
    <property type="match status" value="1"/>
</dbReference>
<keyword evidence="2" id="KW-0326">Glycosidase</keyword>
<comment type="caution">
    <text evidence="4">The sequence shown here is derived from an EMBL/GenBank/DDBJ whole genome shotgun (WGS) entry which is preliminary data.</text>
</comment>
<dbReference type="Gene3D" id="3.30.379.10">
    <property type="entry name" value="Chitobiase/beta-hexosaminidase domain 2-like"/>
    <property type="match status" value="1"/>
</dbReference>
<evidence type="ECO:0000313" key="4">
    <source>
        <dbReference type="EMBL" id="ODA89743.1"/>
    </source>
</evidence>
<dbReference type="Proteomes" id="UP000094426">
    <property type="component" value="Unassembled WGS sequence"/>
</dbReference>
<evidence type="ECO:0000313" key="5">
    <source>
        <dbReference type="Proteomes" id="UP000094426"/>
    </source>
</evidence>
<gene>
    <name evidence="4" type="ORF">ATY41_03485</name>
</gene>
<name>A0A1E2SJ09_LEIXY</name>
<protein>
    <recommendedName>
        <fullName evidence="3">Beta-hexosaminidase bacterial type N-terminal domain-containing protein</fullName>
    </recommendedName>
</protein>